<evidence type="ECO:0000313" key="1">
    <source>
        <dbReference type="EMBL" id="QFI56678.1"/>
    </source>
</evidence>
<organism evidence="1 2">
    <name type="scientific">Aeromonas simiae</name>
    <dbReference type="NCBI Taxonomy" id="218936"/>
    <lineage>
        <taxon>Bacteria</taxon>
        <taxon>Pseudomonadati</taxon>
        <taxon>Pseudomonadota</taxon>
        <taxon>Gammaproteobacteria</taxon>
        <taxon>Aeromonadales</taxon>
        <taxon>Aeromonadaceae</taxon>
        <taxon>Aeromonas</taxon>
    </lineage>
</organism>
<accession>A0A5J6X343</accession>
<dbReference type="AlphaFoldDB" id="A0A5J6X343"/>
<dbReference type="KEGG" id="asim:FE240_09100"/>
<name>A0A5J6X343_9GAMM</name>
<keyword evidence="2" id="KW-1185">Reference proteome</keyword>
<dbReference type="EMBL" id="CP040449">
    <property type="protein sequence ID" value="QFI56678.1"/>
    <property type="molecule type" value="Genomic_DNA"/>
</dbReference>
<protein>
    <submittedName>
        <fullName evidence="1">LuxR family transcriptional regulator</fullName>
    </submittedName>
</protein>
<proteinExistence type="predicted"/>
<sequence length="329" mass="37448">MVDMENKILIPIWEHCDPAVSAAIRQFEERWQPYSQSSQRYPIVGLIKDVIDPAVAAYLRNLPEGFTGFIPGAVPGVGFSKIIRLVGLEAMLRVQRQLLRQFIMTEDQQTARNQSFVATLESLIELVLACMCKRPQSSSAEKGVNLNNQRKHGYCECCGNLTEFSTFISTVAEEQINDVELEEHNKLELSDKYCVGHKPKLTTGEWNPAYRQAKRSLTQFNIELARLTRQCAKRSEVSAKSGDKLIDEYFYHFMLNLTIQPADHAELRNLARKMVDSKLSDTKKKMLALQKLGFNQTEIGQRLLNVNHQPMTRQAVSKALASVRKEFLL</sequence>
<gene>
    <name evidence="1" type="ORF">FE240_09100</name>
</gene>
<evidence type="ECO:0000313" key="2">
    <source>
        <dbReference type="Proteomes" id="UP000594034"/>
    </source>
</evidence>
<reference evidence="1 2" key="1">
    <citation type="submission" date="2019-05" db="EMBL/GenBank/DDBJ databases">
        <title>OXA-830, a novel chromosomally encoded expanded-spectrum class D beta-lactamase in Aeromonas simiae.</title>
        <authorList>
            <person name="Zhou W."/>
            <person name="Chen Q."/>
        </authorList>
    </citation>
    <scope>NUCLEOTIDE SEQUENCE [LARGE SCALE GENOMIC DNA]</scope>
    <source>
        <strain evidence="1 2">A6</strain>
    </source>
</reference>
<dbReference type="Proteomes" id="UP000594034">
    <property type="component" value="Chromosome"/>
</dbReference>